<keyword evidence="1" id="KW-0808">Transferase</keyword>
<keyword evidence="2" id="KW-1185">Reference proteome</keyword>
<evidence type="ECO:0000313" key="2">
    <source>
        <dbReference type="Proteomes" id="UP000054928"/>
    </source>
</evidence>
<reference evidence="2" key="1">
    <citation type="submission" date="2014-09" db="EMBL/GenBank/DDBJ databases">
        <authorList>
            <person name="Sharma Rahul"/>
            <person name="Thines Marco"/>
        </authorList>
    </citation>
    <scope>NUCLEOTIDE SEQUENCE [LARGE SCALE GENOMIC DNA]</scope>
</reference>
<keyword evidence="1" id="KW-0695">RNA-directed DNA polymerase</keyword>
<organism evidence="1 2">
    <name type="scientific">Plasmopara halstedii</name>
    <name type="common">Downy mildew of sunflower</name>
    <dbReference type="NCBI Taxonomy" id="4781"/>
    <lineage>
        <taxon>Eukaryota</taxon>
        <taxon>Sar</taxon>
        <taxon>Stramenopiles</taxon>
        <taxon>Oomycota</taxon>
        <taxon>Peronosporomycetes</taxon>
        <taxon>Peronosporales</taxon>
        <taxon>Peronosporaceae</taxon>
        <taxon>Plasmopara</taxon>
    </lineage>
</organism>
<dbReference type="Proteomes" id="UP000054928">
    <property type="component" value="Unassembled WGS sequence"/>
</dbReference>
<dbReference type="GO" id="GO:0003964">
    <property type="term" value="F:RNA-directed DNA polymerase activity"/>
    <property type="evidence" value="ECO:0007669"/>
    <property type="project" value="UniProtKB-KW"/>
</dbReference>
<protein>
    <submittedName>
        <fullName evidence="1">Reverse transcriptase</fullName>
    </submittedName>
</protein>
<dbReference type="OrthoDB" id="106344at2759"/>
<dbReference type="AlphaFoldDB" id="A0A0P1AA52"/>
<dbReference type="OMA" id="LYHYEVV"/>
<dbReference type="RefSeq" id="XP_024574073.1">
    <property type="nucleotide sequence ID" value="XM_024723058.1"/>
</dbReference>
<keyword evidence="1" id="KW-0548">Nucleotidyltransferase</keyword>
<name>A0A0P1AA52_PLAHL</name>
<evidence type="ECO:0000313" key="1">
    <source>
        <dbReference type="EMBL" id="CEG37704.1"/>
    </source>
</evidence>
<accession>A0A0P1AA52</accession>
<proteinExistence type="predicted"/>
<sequence length="152" mass="17424">MASWLSFFAEYNFTVVNRSDKLNVLADALSRRLGYELASLSNIENDVFDMISRAYAEDEQCDLIIKALSLSHMGLHDKLPGRLKSRTYRYALKDGLYHYEVVYGDITRIVVLINDDLKHEIVYKALDTPMAGHFGRVKCHCRVSLFLLTVES</sequence>
<dbReference type="GeneID" id="36400818"/>
<dbReference type="STRING" id="4781.A0A0P1AA52"/>
<dbReference type="EMBL" id="CCYD01000290">
    <property type="protein sequence ID" value="CEG37704.1"/>
    <property type="molecule type" value="Genomic_DNA"/>
</dbReference>